<dbReference type="InterPro" id="IPR036322">
    <property type="entry name" value="WD40_repeat_dom_sf"/>
</dbReference>
<evidence type="ECO:0000313" key="3">
    <source>
        <dbReference type="Proteomes" id="UP000626109"/>
    </source>
</evidence>
<sequence length="525" mass="55564">MEVFETAQLELRLASGRTAFVEITPTSSAADVRAASAALFGCPAALLLLLLSSGSRSEGSEAEGGLEFSSLEDDGVGEEPGRVWALSRLGQDHLIVVLQTCLVEEEVPSEEASRVIEDADGVVLQEAWVVDDADAIRAAHEAPAFSEEGLPKKLGLRGSRVKLLYYDASNQSVTVSGDLAAIAWLSVSVLRGCDGCKQLALPLRQITACSGIKVTSPVTCLGGHSDSTSVTSGHADGSLRLWDGCYGMPLPRPGDAVPQVPITSICLLIGQGGTHAVSIADKMQLWSQPSGFVRDFDDLGKTPVAMSASDDSRVYMTGAQDGLRLWNCLGQMKYLDLRVPNITSVLNLERDSRSNMQILLGTDSGEVFVWGHGGQLDALPTCHSGRVNALACSRPCGMVASGGADGMCFAQTAPDLAAATESRLLYGWDVGGTISAMEFIHQALAIASGHHGLLQVWLRGELLQSLSLSEAQVPNTTKTPQEQGEEPHLCMAWCGDRLCVGCWDGSIRVFSVACRSFGSPSARQS</sequence>
<dbReference type="PROSITE" id="PS50082">
    <property type="entry name" value="WD_REPEATS_2"/>
    <property type="match status" value="1"/>
</dbReference>
<evidence type="ECO:0000313" key="2">
    <source>
        <dbReference type="EMBL" id="CAE8663478.1"/>
    </source>
</evidence>
<dbReference type="Pfam" id="PF00400">
    <property type="entry name" value="WD40"/>
    <property type="match status" value="2"/>
</dbReference>
<reference evidence="2" key="1">
    <citation type="submission" date="2021-02" db="EMBL/GenBank/DDBJ databases">
        <authorList>
            <person name="Dougan E. K."/>
            <person name="Rhodes N."/>
            <person name="Thang M."/>
            <person name="Chan C."/>
        </authorList>
    </citation>
    <scope>NUCLEOTIDE SEQUENCE</scope>
</reference>
<protein>
    <submittedName>
        <fullName evidence="2">Uncharacterized protein</fullName>
    </submittedName>
</protein>
<accession>A0A813IW28</accession>
<proteinExistence type="predicted"/>
<dbReference type="SUPFAM" id="SSF50978">
    <property type="entry name" value="WD40 repeat-like"/>
    <property type="match status" value="1"/>
</dbReference>
<name>A0A813IW28_POLGL</name>
<dbReference type="InterPro" id="IPR015943">
    <property type="entry name" value="WD40/YVTN_repeat-like_dom_sf"/>
</dbReference>
<dbReference type="InterPro" id="IPR001680">
    <property type="entry name" value="WD40_rpt"/>
</dbReference>
<keyword evidence="1" id="KW-0853">WD repeat</keyword>
<dbReference type="SMART" id="SM00320">
    <property type="entry name" value="WD40"/>
    <property type="match status" value="4"/>
</dbReference>
<dbReference type="Gene3D" id="2.130.10.10">
    <property type="entry name" value="YVTN repeat-like/Quinoprotein amine dehydrogenase"/>
    <property type="match status" value="2"/>
</dbReference>
<evidence type="ECO:0000256" key="1">
    <source>
        <dbReference type="PROSITE-ProRule" id="PRU00221"/>
    </source>
</evidence>
<organism evidence="2 3">
    <name type="scientific">Polarella glacialis</name>
    <name type="common">Dinoflagellate</name>
    <dbReference type="NCBI Taxonomy" id="89957"/>
    <lineage>
        <taxon>Eukaryota</taxon>
        <taxon>Sar</taxon>
        <taxon>Alveolata</taxon>
        <taxon>Dinophyceae</taxon>
        <taxon>Suessiales</taxon>
        <taxon>Suessiaceae</taxon>
        <taxon>Polarella</taxon>
    </lineage>
</organism>
<gene>
    <name evidence="2" type="ORF">PGLA2088_LOCUS15260</name>
</gene>
<dbReference type="AlphaFoldDB" id="A0A813IW28"/>
<feature type="repeat" description="WD" evidence="1">
    <location>
        <begin position="215"/>
        <end position="243"/>
    </location>
</feature>
<dbReference type="EMBL" id="CAJNNW010018793">
    <property type="protein sequence ID" value="CAE8663478.1"/>
    <property type="molecule type" value="Genomic_DNA"/>
</dbReference>
<comment type="caution">
    <text evidence="2">The sequence shown here is derived from an EMBL/GenBank/DDBJ whole genome shotgun (WGS) entry which is preliminary data.</text>
</comment>
<dbReference type="Proteomes" id="UP000626109">
    <property type="component" value="Unassembled WGS sequence"/>
</dbReference>